<evidence type="ECO:0000313" key="2">
    <source>
        <dbReference type="EMBL" id="MEE2050018.1"/>
    </source>
</evidence>
<keyword evidence="1" id="KW-1133">Transmembrane helix</keyword>
<gene>
    <name evidence="2" type="ORF">Q8A49_05850</name>
</gene>
<proteinExistence type="predicted"/>
<keyword evidence="1" id="KW-0472">Membrane</keyword>
<comment type="caution">
    <text evidence="2">The sequence shown here is derived from an EMBL/GenBank/DDBJ whole genome shotgun (WGS) entry which is preliminary data.</text>
</comment>
<reference evidence="2 3" key="1">
    <citation type="submission" date="2023-07" db="EMBL/GenBank/DDBJ databases">
        <authorList>
            <person name="Girao M."/>
            <person name="Carvalho M.F."/>
        </authorList>
    </citation>
    <scope>NUCLEOTIDE SEQUENCE [LARGE SCALE GENOMIC DNA]</scope>
    <source>
        <strain evidence="2 3">66/93</strain>
    </source>
</reference>
<sequence>MRISSVVSFAVFVLVFMVSREATRRALEAWVALEGVVLWGASFAASLALAALASGAVLHVARLLGRD</sequence>
<evidence type="ECO:0000256" key="1">
    <source>
        <dbReference type="SAM" id="Phobius"/>
    </source>
</evidence>
<dbReference type="Proteomes" id="UP001348641">
    <property type="component" value="Unassembled WGS sequence"/>
</dbReference>
<dbReference type="EMBL" id="JAUUCC010000010">
    <property type="protein sequence ID" value="MEE2050018.1"/>
    <property type="molecule type" value="Genomic_DNA"/>
</dbReference>
<evidence type="ECO:0000313" key="3">
    <source>
        <dbReference type="Proteomes" id="UP001348641"/>
    </source>
</evidence>
<keyword evidence="1" id="KW-0812">Transmembrane</keyword>
<accession>A0ABU7KL49</accession>
<name>A0ABU7KL49_9ACTN</name>
<feature type="transmembrane region" description="Helical" evidence="1">
    <location>
        <begin position="36"/>
        <end position="61"/>
    </location>
</feature>
<dbReference type="RefSeq" id="WP_330157263.1">
    <property type="nucleotide sequence ID" value="NZ_BAAAJA010000018.1"/>
</dbReference>
<protein>
    <submittedName>
        <fullName evidence="2">Uncharacterized protein</fullName>
    </submittedName>
</protein>
<organism evidence="2 3">
    <name type="scientific">Nocardiopsis tropica</name>
    <dbReference type="NCBI Taxonomy" id="109330"/>
    <lineage>
        <taxon>Bacteria</taxon>
        <taxon>Bacillati</taxon>
        <taxon>Actinomycetota</taxon>
        <taxon>Actinomycetes</taxon>
        <taxon>Streptosporangiales</taxon>
        <taxon>Nocardiopsidaceae</taxon>
        <taxon>Nocardiopsis</taxon>
    </lineage>
</organism>